<gene>
    <name evidence="1" type="ORF">DOO78_01410</name>
</gene>
<sequence length="105" mass="11361">MALFTVEVAGRPVLVFHEQSPEAAEELVATLIGPDLQEFEAGGEPLWDGQSELLVRAAGAEEATRWQEGLAEARDGGDGQDEEEFAVFLVQLDETEEGEADEEEG</sequence>
<dbReference type="OrthoDB" id="8019848at2"/>
<reference evidence="2" key="1">
    <citation type="submission" date="2018-06" db="EMBL/GenBank/DDBJ databases">
        <authorList>
            <person name="Khan S.A."/>
        </authorList>
    </citation>
    <scope>NUCLEOTIDE SEQUENCE [LARGE SCALE GENOMIC DNA]</scope>
    <source>
        <strain evidence="2">DB-1506</strain>
    </source>
</reference>
<proteinExistence type="predicted"/>
<dbReference type="AlphaFoldDB" id="A0A327MFG9"/>
<dbReference type="EMBL" id="QLIX01000001">
    <property type="protein sequence ID" value="RAI60814.1"/>
    <property type="molecule type" value="Genomic_DNA"/>
</dbReference>
<name>A0A327MFG9_9PROT</name>
<dbReference type="RefSeq" id="WP_111467926.1">
    <property type="nucleotide sequence ID" value="NZ_QLIX01000001.1"/>
</dbReference>
<dbReference type="Proteomes" id="UP000249065">
    <property type="component" value="Unassembled WGS sequence"/>
</dbReference>
<evidence type="ECO:0000313" key="1">
    <source>
        <dbReference type="EMBL" id="RAI60814.1"/>
    </source>
</evidence>
<comment type="caution">
    <text evidence="1">The sequence shown here is derived from an EMBL/GenBank/DDBJ whole genome shotgun (WGS) entry which is preliminary data.</text>
</comment>
<accession>A0A327MFG9</accession>
<organism evidence="1 2">
    <name type="scientific">Roseicella frigidaeris</name>
    <dbReference type="NCBI Taxonomy" id="2230885"/>
    <lineage>
        <taxon>Bacteria</taxon>
        <taxon>Pseudomonadati</taxon>
        <taxon>Pseudomonadota</taxon>
        <taxon>Alphaproteobacteria</taxon>
        <taxon>Acetobacterales</taxon>
        <taxon>Roseomonadaceae</taxon>
        <taxon>Roseicella</taxon>
    </lineage>
</organism>
<evidence type="ECO:0000313" key="2">
    <source>
        <dbReference type="Proteomes" id="UP000249065"/>
    </source>
</evidence>
<keyword evidence="2" id="KW-1185">Reference proteome</keyword>
<protein>
    <submittedName>
        <fullName evidence="1">Uncharacterized protein</fullName>
    </submittedName>
</protein>